<proteinExistence type="predicted"/>
<dbReference type="PRINTS" id="PR00111">
    <property type="entry name" value="ABHYDROLASE"/>
</dbReference>
<sequence length="252" mass="28368">MSFYDYKSKKVHYIQRGHGKSVLILHGWGTSIESFNRIIEDLSAHYQVTALDFPGFGLSDEPIEPFSLSQYTELVETFISHLGLKNLTVIGHSFGGRVAIKLSPKHLYDKLILVNSAGIKPKRKPNYYFKVYGFKGIRSLGKLPIFSYILAEPIRAYSEKYSSQDYKQASPMMKMVLSKVVNEDLKSYLPQIASPTLMIWGDQDTATPLQDAQLMSSLIPDAGLVVFEGAGHFTYLEQPNRFLTIIKTFIGG</sequence>
<evidence type="ECO:0000313" key="3">
    <source>
        <dbReference type="Proteomes" id="UP000614200"/>
    </source>
</evidence>
<accession>A0ABR9ZX93</accession>
<dbReference type="InterPro" id="IPR050266">
    <property type="entry name" value="AB_hydrolase_sf"/>
</dbReference>
<gene>
    <name evidence="2" type="ORF">ISU02_15805</name>
</gene>
<comment type="caution">
    <text evidence="2">The sequence shown here is derived from an EMBL/GenBank/DDBJ whole genome shotgun (WGS) entry which is preliminary data.</text>
</comment>
<dbReference type="InterPro" id="IPR029058">
    <property type="entry name" value="AB_hydrolase_fold"/>
</dbReference>
<dbReference type="RefSeq" id="WP_194702806.1">
    <property type="nucleotide sequence ID" value="NZ_JADKNH010000009.1"/>
</dbReference>
<reference evidence="2 3" key="1">
    <citation type="submission" date="2020-11" db="EMBL/GenBank/DDBJ databases">
        <title>Fusibacter basophilias sp. nov.</title>
        <authorList>
            <person name="Qiu D."/>
        </authorList>
    </citation>
    <scope>NUCLEOTIDE SEQUENCE [LARGE SCALE GENOMIC DNA]</scope>
    <source>
        <strain evidence="2 3">Q10-2</strain>
    </source>
</reference>
<dbReference type="PANTHER" id="PTHR43798">
    <property type="entry name" value="MONOACYLGLYCEROL LIPASE"/>
    <property type="match status" value="1"/>
</dbReference>
<dbReference type="Gene3D" id="3.40.50.1820">
    <property type="entry name" value="alpha/beta hydrolase"/>
    <property type="match status" value="1"/>
</dbReference>
<evidence type="ECO:0000259" key="1">
    <source>
        <dbReference type="Pfam" id="PF00561"/>
    </source>
</evidence>
<feature type="domain" description="AB hydrolase-1" evidence="1">
    <location>
        <begin position="21"/>
        <end position="239"/>
    </location>
</feature>
<keyword evidence="2" id="KW-0378">Hydrolase</keyword>
<keyword evidence="3" id="KW-1185">Reference proteome</keyword>
<dbReference type="InterPro" id="IPR000073">
    <property type="entry name" value="AB_hydrolase_1"/>
</dbReference>
<organism evidence="2 3">
    <name type="scientific">Fusibacter ferrireducens</name>
    <dbReference type="NCBI Taxonomy" id="2785058"/>
    <lineage>
        <taxon>Bacteria</taxon>
        <taxon>Bacillati</taxon>
        <taxon>Bacillota</taxon>
        <taxon>Clostridia</taxon>
        <taxon>Eubacteriales</taxon>
        <taxon>Eubacteriales Family XII. Incertae Sedis</taxon>
        <taxon>Fusibacter</taxon>
    </lineage>
</organism>
<evidence type="ECO:0000313" key="2">
    <source>
        <dbReference type="EMBL" id="MBF4694576.1"/>
    </source>
</evidence>
<name>A0ABR9ZX93_9FIRM</name>
<dbReference type="Pfam" id="PF00561">
    <property type="entry name" value="Abhydrolase_1"/>
    <property type="match status" value="1"/>
</dbReference>
<protein>
    <submittedName>
        <fullName evidence="2">Alpha/beta hydrolase</fullName>
    </submittedName>
</protein>
<dbReference type="SUPFAM" id="SSF53474">
    <property type="entry name" value="alpha/beta-Hydrolases"/>
    <property type="match status" value="1"/>
</dbReference>
<dbReference type="EMBL" id="JADKNH010000009">
    <property type="protein sequence ID" value="MBF4694576.1"/>
    <property type="molecule type" value="Genomic_DNA"/>
</dbReference>
<dbReference type="PANTHER" id="PTHR43798:SF33">
    <property type="entry name" value="HYDROLASE, PUTATIVE (AFU_ORTHOLOGUE AFUA_2G14860)-RELATED"/>
    <property type="match status" value="1"/>
</dbReference>
<dbReference type="Proteomes" id="UP000614200">
    <property type="component" value="Unassembled WGS sequence"/>
</dbReference>
<dbReference type="GO" id="GO:0016787">
    <property type="term" value="F:hydrolase activity"/>
    <property type="evidence" value="ECO:0007669"/>
    <property type="project" value="UniProtKB-KW"/>
</dbReference>